<dbReference type="Gene3D" id="3.30.559.10">
    <property type="entry name" value="Chloramphenicol acetyltransferase-like domain"/>
    <property type="match status" value="2"/>
</dbReference>
<dbReference type="EMBL" id="CM007651">
    <property type="protein sequence ID" value="ONI27323.1"/>
    <property type="molecule type" value="Genomic_DNA"/>
</dbReference>
<dbReference type="Proteomes" id="UP000006882">
    <property type="component" value="Chromosome G1"/>
</dbReference>
<evidence type="ECO:0000313" key="5">
    <source>
        <dbReference type="Proteomes" id="UP000006882"/>
    </source>
</evidence>
<evidence type="ECO:0000313" key="4">
    <source>
        <dbReference type="EMBL" id="ONI27323.1"/>
    </source>
</evidence>
<protein>
    <recommendedName>
        <fullName evidence="6">Spermidine hydroxycinnamoyl transferase</fullName>
    </recommendedName>
</protein>
<organism evidence="4 5">
    <name type="scientific">Prunus persica</name>
    <name type="common">Peach</name>
    <name type="synonym">Amygdalus persica</name>
    <dbReference type="NCBI Taxonomy" id="3760"/>
    <lineage>
        <taxon>Eukaryota</taxon>
        <taxon>Viridiplantae</taxon>
        <taxon>Streptophyta</taxon>
        <taxon>Embryophyta</taxon>
        <taxon>Tracheophyta</taxon>
        <taxon>Spermatophyta</taxon>
        <taxon>Magnoliopsida</taxon>
        <taxon>eudicotyledons</taxon>
        <taxon>Gunneridae</taxon>
        <taxon>Pentapetalae</taxon>
        <taxon>rosids</taxon>
        <taxon>fabids</taxon>
        <taxon>Rosales</taxon>
        <taxon>Rosaceae</taxon>
        <taxon>Amygdaloideae</taxon>
        <taxon>Amygdaleae</taxon>
        <taxon>Prunus</taxon>
    </lineage>
</organism>
<accession>A0A251QUB9</accession>
<reference evidence="4 5" key="1">
    <citation type="journal article" date="2013" name="Nat. Genet.">
        <title>The high-quality draft genome of peach (Prunus persica) identifies unique patterns of genetic diversity, domestication and genome evolution.</title>
        <authorList>
            <consortium name="International Peach Genome Initiative"/>
            <person name="Verde I."/>
            <person name="Abbott A.G."/>
            <person name="Scalabrin S."/>
            <person name="Jung S."/>
            <person name="Shu S."/>
            <person name="Marroni F."/>
            <person name="Zhebentyayeva T."/>
            <person name="Dettori M.T."/>
            <person name="Grimwood J."/>
            <person name="Cattonaro F."/>
            <person name="Zuccolo A."/>
            <person name="Rossini L."/>
            <person name="Jenkins J."/>
            <person name="Vendramin E."/>
            <person name="Meisel L.A."/>
            <person name="Decroocq V."/>
            <person name="Sosinski B."/>
            <person name="Prochnik S."/>
            <person name="Mitros T."/>
            <person name="Policriti A."/>
            <person name="Cipriani G."/>
            <person name="Dondini L."/>
            <person name="Ficklin S."/>
            <person name="Goodstein D.M."/>
            <person name="Xuan P."/>
            <person name="Del Fabbro C."/>
            <person name="Aramini V."/>
            <person name="Copetti D."/>
            <person name="Gonzalez S."/>
            <person name="Horner D.S."/>
            <person name="Falchi R."/>
            <person name="Lucas S."/>
            <person name="Mica E."/>
            <person name="Maldonado J."/>
            <person name="Lazzari B."/>
            <person name="Bielenberg D."/>
            <person name="Pirona R."/>
            <person name="Miculan M."/>
            <person name="Barakat A."/>
            <person name="Testolin R."/>
            <person name="Stella A."/>
            <person name="Tartarini S."/>
            <person name="Tonutti P."/>
            <person name="Arus P."/>
            <person name="Orellana A."/>
            <person name="Wells C."/>
            <person name="Main D."/>
            <person name="Vizzotto G."/>
            <person name="Silva H."/>
            <person name="Salamini F."/>
            <person name="Schmutz J."/>
            <person name="Morgante M."/>
            <person name="Rokhsar D.S."/>
        </authorList>
    </citation>
    <scope>NUCLEOTIDE SEQUENCE [LARGE SCALE GENOMIC DNA]</scope>
    <source>
        <strain evidence="5">cv. Nemared</strain>
    </source>
</reference>
<evidence type="ECO:0000256" key="3">
    <source>
        <dbReference type="ARBA" id="ARBA00023315"/>
    </source>
</evidence>
<name>A0A251QUB9_PRUPE</name>
<dbReference type="SUPFAM" id="SSF52777">
    <property type="entry name" value="CoA-dependent acyltransferases"/>
    <property type="match status" value="1"/>
</dbReference>
<dbReference type="eggNOG" id="ENOG502QSYG">
    <property type="taxonomic scope" value="Eukaryota"/>
</dbReference>
<evidence type="ECO:0000256" key="2">
    <source>
        <dbReference type="ARBA" id="ARBA00022679"/>
    </source>
</evidence>
<keyword evidence="5" id="KW-1185">Reference proteome</keyword>
<dbReference type="InterPro" id="IPR023213">
    <property type="entry name" value="CAT-like_dom_sf"/>
</dbReference>
<dbReference type="PANTHER" id="PTHR31642">
    <property type="entry name" value="TRICHOTHECENE 3-O-ACETYLTRANSFERASE"/>
    <property type="match status" value="1"/>
</dbReference>
<dbReference type="GO" id="GO:0016747">
    <property type="term" value="F:acyltransferase activity, transferring groups other than amino-acyl groups"/>
    <property type="evidence" value="ECO:0000318"/>
    <property type="project" value="GO_Central"/>
</dbReference>
<evidence type="ECO:0000256" key="1">
    <source>
        <dbReference type="ARBA" id="ARBA00009861"/>
    </source>
</evidence>
<dbReference type="PANTHER" id="PTHR31642:SF324">
    <property type="entry name" value="SPERMIDINE HYDROXYCINNAMOYL TRANSFERASE"/>
    <property type="match status" value="1"/>
</dbReference>
<proteinExistence type="inferred from homology"/>
<dbReference type="FunFam" id="3.30.559.10:FF:000008">
    <property type="entry name" value="Tryptamine hydroxycinnamoyl transferase"/>
    <property type="match status" value="1"/>
</dbReference>
<sequence length="464" mass="51563">MPLKFSKSKTMVVKIKGCYVLKPSTPTLQGTLALSEWDQVGTITHVPTIYFYKPDQTFAAQPDTIANILKDSLSRALVPFYPLAGRLRWIGGGRLELHCNDMGVPFIEAESDSKLDDFGDFSPSPEYDYLIPTVDYTLPIHELPILLVQLTRFKCGGLSLSLTISHAVVDGQSALHFISEWARLAKGEPIGVMPFLDRKAFQDRTLPAGNTLGLDHSELDHPPLLLGQSDNIEERMKRTTVAMLKLTKQQVEKLKRMANEGNDYKNSGTKRAYTRYETVAGHIWRCASKARVHRNEQPTAMGVCVDSRSRMQPPLPQGYFGNATFDVIATSLAGDLVSKPLGYASSRIKEAIEKVTNDYVMSAIDHFRNQPDLTRFQDLHALGSDQGPFYGNPNLGVVSWLTLPIYGLDFGWGKEIYMGPGPHDFDGDSLLLPSPNGDGSIVLALCLQVAHMDAFKKHFYEDII</sequence>
<dbReference type="Gramene" id="ONI27323">
    <property type="protein sequence ID" value="ONI27323"/>
    <property type="gene ID" value="PRUPE_1G079800"/>
</dbReference>
<dbReference type="Pfam" id="PF02458">
    <property type="entry name" value="Transferase"/>
    <property type="match status" value="1"/>
</dbReference>
<dbReference type="InterPro" id="IPR050317">
    <property type="entry name" value="Plant_Fungal_Acyltransferase"/>
</dbReference>
<comment type="similarity">
    <text evidence="1">Belongs to the plant acyltransferase family.</text>
</comment>
<gene>
    <name evidence="4" type="ORF">PRUPE_1G079800</name>
</gene>
<dbReference type="STRING" id="3760.A0A251QUB9"/>
<dbReference type="AlphaFoldDB" id="A0A251QUB9"/>
<keyword evidence="2" id="KW-0808">Transferase</keyword>
<evidence type="ECO:0008006" key="6">
    <source>
        <dbReference type="Google" id="ProtNLM"/>
    </source>
</evidence>
<keyword evidence="3" id="KW-0012">Acyltransferase</keyword>